<feature type="region of interest" description="Disordered" evidence="5">
    <location>
        <begin position="194"/>
        <end position="225"/>
    </location>
</feature>
<dbReference type="SUPFAM" id="SSF52799">
    <property type="entry name" value="(Phosphotyrosine protein) phosphatases II"/>
    <property type="match status" value="1"/>
</dbReference>
<dbReference type="EMBL" id="CAAALY010017718">
    <property type="protein sequence ID" value="VEL13417.1"/>
    <property type="molecule type" value="Genomic_DNA"/>
</dbReference>
<dbReference type="InterPro" id="IPR050348">
    <property type="entry name" value="Protein-Tyr_Phosphatase"/>
</dbReference>
<evidence type="ECO:0000256" key="1">
    <source>
        <dbReference type="ARBA" id="ARBA00009580"/>
    </source>
</evidence>
<dbReference type="InterPro" id="IPR029021">
    <property type="entry name" value="Prot-tyrosine_phosphatase-like"/>
</dbReference>
<dbReference type="InterPro" id="IPR003595">
    <property type="entry name" value="Tyr_Pase_cat"/>
</dbReference>
<dbReference type="PRINTS" id="PR00700">
    <property type="entry name" value="PRTYPHPHTASE"/>
</dbReference>
<evidence type="ECO:0000256" key="2">
    <source>
        <dbReference type="ARBA" id="ARBA00013064"/>
    </source>
</evidence>
<comment type="caution">
    <text evidence="8">The sequence shown here is derived from an EMBL/GenBank/DDBJ whole genome shotgun (WGS) entry which is preliminary data.</text>
</comment>
<comment type="similarity">
    <text evidence="1">Belongs to the protein-tyrosine phosphatase family.</text>
</comment>
<dbReference type="InterPro" id="IPR000242">
    <property type="entry name" value="PTP_cat"/>
</dbReference>
<keyword evidence="3" id="KW-0378">Hydrolase</keyword>
<evidence type="ECO:0000313" key="9">
    <source>
        <dbReference type="Proteomes" id="UP000784294"/>
    </source>
</evidence>
<dbReference type="GO" id="GO:0004725">
    <property type="term" value="F:protein tyrosine phosphatase activity"/>
    <property type="evidence" value="ECO:0007669"/>
    <property type="project" value="UniProtKB-EC"/>
</dbReference>
<organism evidence="8 9">
    <name type="scientific">Protopolystoma xenopodis</name>
    <dbReference type="NCBI Taxonomy" id="117903"/>
    <lineage>
        <taxon>Eukaryota</taxon>
        <taxon>Metazoa</taxon>
        <taxon>Spiralia</taxon>
        <taxon>Lophotrochozoa</taxon>
        <taxon>Platyhelminthes</taxon>
        <taxon>Monogenea</taxon>
        <taxon>Polyopisthocotylea</taxon>
        <taxon>Polystomatidea</taxon>
        <taxon>Polystomatidae</taxon>
        <taxon>Protopolystoma</taxon>
    </lineage>
</organism>
<keyword evidence="9" id="KW-1185">Reference proteome</keyword>
<dbReference type="PANTHER" id="PTHR19134:SF562">
    <property type="entry name" value="PROTEIN-TYROSINE-PHOSPHATASE"/>
    <property type="match status" value="1"/>
</dbReference>
<dbReference type="EC" id="3.1.3.48" evidence="2"/>
<dbReference type="OrthoDB" id="10253954at2759"/>
<feature type="domain" description="Tyrosine-protein phosphatase" evidence="6">
    <location>
        <begin position="15"/>
        <end position="80"/>
    </location>
</feature>
<dbReference type="GO" id="GO:0008045">
    <property type="term" value="P:motor neuron axon guidance"/>
    <property type="evidence" value="ECO:0007669"/>
    <property type="project" value="TreeGrafter"/>
</dbReference>
<evidence type="ECO:0000256" key="3">
    <source>
        <dbReference type="ARBA" id="ARBA00022801"/>
    </source>
</evidence>
<dbReference type="PROSITE" id="PS50056">
    <property type="entry name" value="TYR_PHOSPHATASE_2"/>
    <property type="match status" value="1"/>
</dbReference>
<evidence type="ECO:0000256" key="4">
    <source>
        <dbReference type="ARBA" id="ARBA00022912"/>
    </source>
</evidence>
<dbReference type="AlphaFoldDB" id="A0A448WJQ2"/>
<sequence length="225" mass="24925">MRYLIRFCEHETLIPLSSSSTSSGSGRTGIFIALSTVLERLRQESVVDMYQTVKLLRQQRVHMVQTDEQYRYCYLTTLEYLNSFDLCAHPPAPLLPSPTLPAGTMATGALATMPLALSREQPVGLGNAPSNLAFVYKDRRLAGHALRGRSGAFRLGSQSPASHHGTAVVNLANEEPIVILPGGQRRTLEAHIRQQNSTNRRPNEREYAEEADGGIDDYEADWPMS</sequence>
<dbReference type="PROSITE" id="PS50055">
    <property type="entry name" value="TYR_PHOSPHATASE_PTP"/>
    <property type="match status" value="1"/>
</dbReference>
<dbReference type="Pfam" id="PF00102">
    <property type="entry name" value="Y_phosphatase"/>
    <property type="match status" value="1"/>
</dbReference>
<dbReference type="SMART" id="SM00404">
    <property type="entry name" value="PTPc_motif"/>
    <property type="match status" value="1"/>
</dbReference>
<evidence type="ECO:0000259" key="7">
    <source>
        <dbReference type="PROSITE" id="PS50056"/>
    </source>
</evidence>
<reference evidence="8" key="1">
    <citation type="submission" date="2018-11" db="EMBL/GenBank/DDBJ databases">
        <authorList>
            <consortium name="Pathogen Informatics"/>
        </authorList>
    </citation>
    <scope>NUCLEOTIDE SEQUENCE</scope>
</reference>
<name>A0A448WJQ2_9PLAT</name>
<gene>
    <name evidence="8" type="ORF">PXEA_LOCUS6857</name>
</gene>
<feature type="domain" description="Tyrosine specific protein phosphatases" evidence="7">
    <location>
        <begin position="22"/>
        <end position="71"/>
    </location>
</feature>
<dbReference type="Gene3D" id="3.90.190.10">
    <property type="entry name" value="Protein tyrosine phosphatase superfamily"/>
    <property type="match status" value="1"/>
</dbReference>
<dbReference type="InterPro" id="IPR000387">
    <property type="entry name" value="Tyr_Pase_dom"/>
</dbReference>
<keyword evidence="4" id="KW-0904">Protein phosphatase</keyword>
<protein>
    <recommendedName>
        <fullName evidence="2">protein-tyrosine-phosphatase</fullName>
        <ecNumber evidence="2">3.1.3.48</ecNumber>
    </recommendedName>
</protein>
<proteinExistence type="inferred from homology"/>
<evidence type="ECO:0000259" key="6">
    <source>
        <dbReference type="PROSITE" id="PS50055"/>
    </source>
</evidence>
<dbReference type="Proteomes" id="UP000784294">
    <property type="component" value="Unassembled WGS sequence"/>
</dbReference>
<dbReference type="PANTHER" id="PTHR19134">
    <property type="entry name" value="RECEPTOR-TYPE TYROSINE-PROTEIN PHOSPHATASE"/>
    <property type="match status" value="1"/>
</dbReference>
<evidence type="ECO:0000313" key="8">
    <source>
        <dbReference type="EMBL" id="VEL13417.1"/>
    </source>
</evidence>
<accession>A0A448WJQ2</accession>
<feature type="compositionally biased region" description="Acidic residues" evidence="5">
    <location>
        <begin position="209"/>
        <end position="225"/>
    </location>
</feature>
<evidence type="ECO:0000256" key="5">
    <source>
        <dbReference type="SAM" id="MobiDB-lite"/>
    </source>
</evidence>